<dbReference type="EMBL" id="GBRH01254833">
    <property type="protein sequence ID" value="JAD43062.1"/>
    <property type="molecule type" value="Transcribed_RNA"/>
</dbReference>
<accession>A0A0A9A7Q0</accession>
<sequence>MLSNFIAILGLLLLVVVVVDCYQSRFIMLWDVILVA</sequence>
<proteinExistence type="predicted"/>
<name>A0A0A9A7Q0_ARUDO</name>
<dbReference type="AlphaFoldDB" id="A0A0A9A7Q0"/>
<organism evidence="1">
    <name type="scientific">Arundo donax</name>
    <name type="common">Giant reed</name>
    <name type="synonym">Donax arundinaceus</name>
    <dbReference type="NCBI Taxonomy" id="35708"/>
    <lineage>
        <taxon>Eukaryota</taxon>
        <taxon>Viridiplantae</taxon>
        <taxon>Streptophyta</taxon>
        <taxon>Embryophyta</taxon>
        <taxon>Tracheophyta</taxon>
        <taxon>Spermatophyta</taxon>
        <taxon>Magnoliopsida</taxon>
        <taxon>Liliopsida</taxon>
        <taxon>Poales</taxon>
        <taxon>Poaceae</taxon>
        <taxon>PACMAD clade</taxon>
        <taxon>Arundinoideae</taxon>
        <taxon>Arundineae</taxon>
        <taxon>Arundo</taxon>
    </lineage>
</organism>
<protein>
    <submittedName>
        <fullName evidence="1">Uncharacterized protein</fullName>
    </submittedName>
</protein>
<evidence type="ECO:0000313" key="1">
    <source>
        <dbReference type="EMBL" id="JAD43062.1"/>
    </source>
</evidence>
<reference evidence="1" key="2">
    <citation type="journal article" date="2015" name="Data Brief">
        <title>Shoot transcriptome of the giant reed, Arundo donax.</title>
        <authorList>
            <person name="Barrero R.A."/>
            <person name="Guerrero F.D."/>
            <person name="Moolhuijzen P."/>
            <person name="Goolsby J.A."/>
            <person name="Tidwell J."/>
            <person name="Bellgard S.E."/>
            <person name="Bellgard M.I."/>
        </authorList>
    </citation>
    <scope>NUCLEOTIDE SEQUENCE</scope>
    <source>
        <tissue evidence="1">Shoot tissue taken approximately 20 cm above the soil surface</tissue>
    </source>
</reference>
<reference evidence="1" key="1">
    <citation type="submission" date="2014-09" db="EMBL/GenBank/DDBJ databases">
        <authorList>
            <person name="Magalhaes I.L.F."/>
            <person name="Oliveira U."/>
            <person name="Santos F.R."/>
            <person name="Vidigal T.H.D.A."/>
            <person name="Brescovit A.D."/>
            <person name="Santos A.J."/>
        </authorList>
    </citation>
    <scope>NUCLEOTIDE SEQUENCE</scope>
    <source>
        <tissue evidence="1">Shoot tissue taken approximately 20 cm above the soil surface</tissue>
    </source>
</reference>